<feature type="region of interest" description="Disordered" evidence="1">
    <location>
        <begin position="1"/>
        <end position="44"/>
    </location>
</feature>
<proteinExistence type="predicted"/>
<comment type="caution">
    <text evidence="3">The sequence shown here is derived from an EMBL/GenBank/DDBJ whole genome shotgun (WGS) entry which is preliminary data.</text>
</comment>
<sequence length="104" mass="11522">MQLLTNPGQGTAGICRLTSLRDQKRPDQPTQEHHPAPKKARPALPIWRGKTGRTLAWRGDANAPSAEHPVDPSILLFLLFPAFLLIFFSLSARPDRSNVVFVSI</sequence>
<evidence type="ECO:0000313" key="4">
    <source>
        <dbReference type="Proteomes" id="UP000886653"/>
    </source>
</evidence>
<dbReference type="AlphaFoldDB" id="A0A9P6NN07"/>
<feature type="transmembrane region" description="Helical" evidence="2">
    <location>
        <begin position="74"/>
        <end position="92"/>
    </location>
</feature>
<accession>A0A9P6NN07</accession>
<reference evidence="3" key="1">
    <citation type="submission" date="2013-11" db="EMBL/GenBank/DDBJ databases">
        <title>Genome sequence of the fusiform rust pathogen reveals effectors for host alternation and coevolution with pine.</title>
        <authorList>
            <consortium name="DOE Joint Genome Institute"/>
            <person name="Smith K."/>
            <person name="Pendleton A."/>
            <person name="Kubisiak T."/>
            <person name="Anderson C."/>
            <person name="Salamov A."/>
            <person name="Aerts A."/>
            <person name="Riley R."/>
            <person name="Clum A."/>
            <person name="Lindquist E."/>
            <person name="Ence D."/>
            <person name="Campbell M."/>
            <person name="Kronenberg Z."/>
            <person name="Feau N."/>
            <person name="Dhillon B."/>
            <person name="Hamelin R."/>
            <person name="Burleigh J."/>
            <person name="Smith J."/>
            <person name="Yandell M."/>
            <person name="Nelson C."/>
            <person name="Grigoriev I."/>
            <person name="Davis J."/>
        </authorList>
    </citation>
    <scope>NUCLEOTIDE SEQUENCE</scope>
    <source>
        <strain evidence="3">G11</strain>
    </source>
</reference>
<keyword evidence="4" id="KW-1185">Reference proteome</keyword>
<organism evidence="3 4">
    <name type="scientific">Cronartium quercuum f. sp. fusiforme G11</name>
    <dbReference type="NCBI Taxonomy" id="708437"/>
    <lineage>
        <taxon>Eukaryota</taxon>
        <taxon>Fungi</taxon>
        <taxon>Dikarya</taxon>
        <taxon>Basidiomycota</taxon>
        <taxon>Pucciniomycotina</taxon>
        <taxon>Pucciniomycetes</taxon>
        <taxon>Pucciniales</taxon>
        <taxon>Coleosporiaceae</taxon>
        <taxon>Cronartium</taxon>
    </lineage>
</organism>
<evidence type="ECO:0000313" key="3">
    <source>
        <dbReference type="EMBL" id="KAG0147137.1"/>
    </source>
</evidence>
<dbReference type="EMBL" id="MU167251">
    <property type="protein sequence ID" value="KAG0147137.1"/>
    <property type="molecule type" value="Genomic_DNA"/>
</dbReference>
<protein>
    <submittedName>
        <fullName evidence="3">Uncharacterized protein</fullName>
    </submittedName>
</protein>
<dbReference type="Proteomes" id="UP000886653">
    <property type="component" value="Unassembled WGS sequence"/>
</dbReference>
<keyword evidence="2" id="KW-0472">Membrane</keyword>
<name>A0A9P6NN07_9BASI</name>
<feature type="compositionally biased region" description="Basic and acidic residues" evidence="1">
    <location>
        <begin position="19"/>
        <end position="35"/>
    </location>
</feature>
<keyword evidence="2" id="KW-0812">Transmembrane</keyword>
<evidence type="ECO:0000256" key="1">
    <source>
        <dbReference type="SAM" id="MobiDB-lite"/>
    </source>
</evidence>
<gene>
    <name evidence="3" type="ORF">CROQUDRAFT_482783</name>
</gene>
<keyword evidence="2" id="KW-1133">Transmembrane helix</keyword>
<evidence type="ECO:0000256" key="2">
    <source>
        <dbReference type="SAM" id="Phobius"/>
    </source>
</evidence>